<evidence type="ECO:0000313" key="3">
    <source>
        <dbReference type="Proteomes" id="UP000034137"/>
    </source>
</evidence>
<dbReference type="Proteomes" id="UP000034137">
    <property type="component" value="Unassembled WGS sequence"/>
</dbReference>
<dbReference type="Gene3D" id="2.60.120.10">
    <property type="entry name" value="Jelly Rolls"/>
    <property type="match status" value="1"/>
</dbReference>
<dbReference type="InterPro" id="IPR014710">
    <property type="entry name" value="RmlC-like_jellyroll"/>
</dbReference>
<proteinExistence type="predicted"/>
<dbReference type="AlphaFoldDB" id="A0A0G0Q2X7"/>
<dbReference type="EMBL" id="LBXO01000053">
    <property type="protein sequence ID" value="KKR31716.1"/>
    <property type="molecule type" value="Genomic_DNA"/>
</dbReference>
<evidence type="ECO:0000259" key="1">
    <source>
        <dbReference type="Pfam" id="PF05523"/>
    </source>
</evidence>
<dbReference type="Pfam" id="PF05523">
    <property type="entry name" value="FdtA"/>
    <property type="match status" value="1"/>
</dbReference>
<dbReference type="PATRIC" id="fig|1618642.3.peg.864"/>
<name>A0A0G0Q2X7_9BACT</name>
<organism evidence="2 3">
    <name type="scientific">Candidatus Falkowbacteria bacterium GW2011_GWF2_39_8</name>
    <dbReference type="NCBI Taxonomy" id="1618642"/>
    <lineage>
        <taxon>Bacteria</taxon>
        <taxon>Candidatus Falkowiibacteriota</taxon>
    </lineage>
</organism>
<reference evidence="2 3" key="1">
    <citation type="journal article" date="2015" name="Nature">
        <title>rRNA introns, odd ribosomes, and small enigmatic genomes across a large radiation of phyla.</title>
        <authorList>
            <person name="Brown C.T."/>
            <person name="Hug L.A."/>
            <person name="Thomas B.C."/>
            <person name="Sharon I."/>
            <person name="Castelle C.J."/>
            <person name="Singh A."/>
            <person name="Wilkins M.J."/>
            <person name="Williams K.H."/>
            <person name="Banfield J.F."/>
        </authorList>
    </citation>
    <scope>NUCLEOTIDE SEQUENCE [LARGE SCALE GENOMIC DNA]</scope>
</reference>
<dbReference type="CDD" id="cd20292">
    <property type="entry name" value="cupin_QdtA-like"/>
    <property type="match status" value="1"/>
</dbReference>
<gene>
    <name evidence="2" type="ORF">UT64_C0053G0007</name>
</gene>
<protein>
    <submittedName>
        <fullName evidence="2">WxcM domain protein</fullName>
    </submittedName>
</protein>
<dbReference type="SUPFAM" id="SSF51182">
    <property type="entry name" value="RmlC-like cupins"/>
    <property type="match status" value="1"/>
</dbReference>
<feature type="domain" description="Sugar 3,4-ketoisomerase QdtA cupin" evidence="1">
    <location>
        <begin position="16"/>
        <end position="145"/>
    </location>
</feature>
<accession>A0A0G0Q2X7</accession>
<sequence>MKTPKIKIPKIKVKNSGIVDMKFYDDFPDGNLVIGEAKKNIPFPIKRVYYINNLFSKLAVRGKHAHKKLEQIIFCINGSFELILDDGTIKQKISMDNPYYGVRLGPRLWHTMSKFSSDCVILVLADDYFKESDYIRDYKDFLEYIKI</sequence>
<dbReference type="InterPro" id="IPR008894">
    <property type="entry name" value="QdtA_cupin_dom"/>
</dbReference>
<comment type="caution">
    <text evidence="2">The sequence shown here is derived from an EMBL/GenBank/DDBJ whole genome shotgun (WGS) entry which is preliminary data.</text>
</comment>
<dbReference type="InterPro" id="IPR011051">
    <property type="entry name" value="RmlC_Cupin_sf"/>
</dbReference>
<evidence type="ECO:0000313" key="2">
    <source>
        <dbReference type="EMBL" id="KKR31716.1"/>
    </source>
</evidence>